<dbReference type="PANTHER" id="PTHR43479:SF7">
    <property type="entry name" value="TETR-FAMILY TRANSCRIPTIONAL REGULATOR"/>
    <property type="match status" value="1"/>
</dbReference>
<protein>
    <submittedName>
        <fullName evidence="4">TetR family transcriptional regulator</fullName>
    </submittedName>
</protein>
<name>A0A3N0I427_9FIRM</name>
<dbReference type="GO" id="GO:0003677">
    <property type="term" value="F:DNA binding"/>
    <property type="evidence" value="ECO:0007669"/>
    <property type="project" value="UniProtKB-UniRule"/>
</dbReference>
<dbReference type="RefSeq" id="WP_128519930.1">
    <property type="nucleotide sequence ID" value="NZ_JALFCT010000030.1"/>
</dbReference>
<evidence type="ECO:0000313" key="5">
    <source>
        <dbReference type="Proteomes" id="UP000276568"/>
    </source>
</evidence>
<dbReference type="Proteomes" id="UP000276568">
    <property type="component" value="Unassembled WGS sequence"/>
</dbReference>
<dbReference type="EMBL" id="RJQC01000001">
    <property type="protein sequence ID" value="RNM31769.1"/>
    <property type="molecule type" value="Genomic_DNA"/>
</dbReference>
<dbReference type="PROSITE" id="PS50977">
    <property type="entry name" value="HTH_TETR_2"/>
    <property type="match status" value="1"/>
</dbReference>
<feature type="DNA-binding region" description="H-T-H motif" evidence="2">
    <location>
        <begin position="26"/>
        <end position="45"/>
    </location>
</feature>
<reference evidence="4 5" key="1">
    <citation type="submission" date="2018-11" db="EMBL/GenBank/DDBJ databases">
        <title>Clostridium sp. nov., a member of the family Erysipelotrichaceae isolated from pig faeces.</title>
        <authorList>
            <person name="Chang Y.-H."/>
        </authorList>
    </citation>
    <scope>NUCLEOTIDE SEQUENCE [LARGE SCALE GENOMIC DNA]</scope>
    <source>
        <strain evidence="4 5">YH-panp20</strain>
    </source>
</reference>
<dbReference type="Pfam" id="PF14278">
    <property type="entry name" value="TetR_C_8"/>
    <property type="match status" value="1"/>
</dbReference>
<gene>
    <name evidence="4" type="ORF">EDX97_04235</name>
</gene>
<dbReference type="InterPro" id="IPR039532">
    <property type="entry name" value="TetR_C_Firmicutes"/>
</dbReference>
<proteinExistence type="predicted"/>
<feature type="domain" description="HTH tetR-type" evidence="3">
    <location>
        <begin position="3"/>
        <end position="63"/>
    </location>
</feature>
<dbReference type="Gene3D" id="1.10.357.10">
    <property type="entry name" value="Tetracycline Repressor, domain 2"/>
    <property type="match status" value="1"/>
</dbReference>
<dbReference type="Pfam" id="PF00440">
    <property type="entry name" value="TetR_N"/>
    <property type="match status" value="1"/>
</dbReference>
<dbReference type="PANTHER" id="PTHR43479">
    <property type="entry name" value="ACREF/ENVCD OPERON REPRESSOR-RELATED"/>
    <property type="match status" value="1"/>
</dbReference>
<keyword evidence="1 2" id="KW-0238">DNA-binding</keyword>
<evidence type="ECO:0000256" key="1">
    <source>
        <dbReference type="ARBA" id="ARBA00023125"/>
    </source>
</evidence>
<comment type="caution">
    <text evidence="4">The sequence shown here is derived from an EMBL/GenBank/DDBJ whole genome shotgun (WGS) entry which is preliminary data.</text>
</comment>
<keyword evidence="5" id="KW-1185">Reference proteome</keyword>
<evidence type="ECO:0000313" key="4">
    <source>
        <dbReference type="EMBL" id="RNM31769.1"/>
    </source>
</evidence>
<dbReference type="InterPro" id="IPR050624">
    <property type="entry name" value="HTH-type_Tx_Regulator"/>
</dbReference>
<organism evidence="4 5">
    <name type="scientific">Absicoccus porci</name>
    <dbReference type="NCBI Taxonomy" id="2486576"/>
    <lineage>
        <taxon>Bacteria</taxon>
        <taxon>Bacillati</taxon>
        <taxon>Bacillota</taxon>
        <taxon>Erysipelotrichia</taxon>
        <taxon>Erysipelotrichales</taxon>
        <taxon>Erysipelotrichaceae</taxon>
        <taxon>Absicoccus</taxon>
    </lineage>
</organism>
<sequence>MSDFTKIAIMHSLIELLEEKEFTKITVKDIVTRCGINRNTFYYHFEDIYDLLGQTFQYLIDQTNLQNINLNNWQEMLEDILQQVEKWKLAGRHIFNSLSTHDLYRYMHEIYWVSFENYFTPIFDEMNVPQDDRIFFLTALTDTMIGFTLEWAEKDFNEQFAHTNIQKVAEWLKRILALDPIQ</sequence>
<dbReference type="OrthoDB" id="9810250at2"/>
<accession>A0A3N0I427</accession>
<evidence type="ECO:0000259" key="3">
    <source>
        <dbReference type="PROSITE" id="PS50977"/>
    </source>
</evidence>
<dbReference type="SUPFAM" id="SSF46689">
    <property type="entry name" value="Homeodomain-like"/>
    <property type="match status" value="1"/>
</dbReference>
<dbReference type="InterPro" id="IPR001647">
    <property type="entry name" value="HTH_TetR"/>
</dbReference>
<dbReference type="InterPro" id="IPR009057">
    <property type="entry name" value="Homeodomain-like_sf"/>
</dbReference>
<dbReference type="AlphaFoldDB" id="A0A3N0I427"/>
<evidence type="ECO:0000256" key="2">
    <source>
        <dbReference type="PROSITE-ProRule" id="PRU00335"/>
    </source>
</evidence>